<keyword evidence="3" id="KW-1185">Reference proteome</keyword>
<evidence type="ECO:0000313" key="3">
    <source>
        <dbReference type="Proteomes" id="UP000184383"/>
    </source>
</evidence>
<dbReference type="PANTHER" id="PTHR37540:SF5">
    <property type="entry name" value="TRANSCRIPTION FACTOR DOMAIN-CONTAINING PROTEIN"/>
    <property type="match status" value="1"/>
</dbReference>
<feature type="compositionally biased region" description="Basic and acidic residues" evidence="1">
    <location>
        <begin position="136"/>
        <end position="146"/>
    </location>
</feature>
<dbReference type="GeneID" id="63754223"/>
<reference evidence="3" key="1">
    <citation type="journal article" date="2017" name="Genome Biol.">
        <title>Comparative genomics reveals high biological diversity and specific adaptations in the industrially and medically important fungal genus Aspergillus.</title>
        <authorList>
            <person name="de Vries R.P."/>
            <person name="Riley R."/>
            <person name="Wiebenga A."/>
            <person name="Aguilar-Osorio G."/>
            <person name="Amillis S."/>
            <person name="Uchima C.A."/>
            <person name="Anderluh G."/>
            <person name="Asadollahi M."/>
            <person name="Askin M."/>
            <person name="Barry K."/>
            <person name="Battaglia E."/>
            <person name="Bayram O."/>
            <person name="Benocci T."/>
            <person name="Braus-Stromeyer S.A."/>
            <person name="Caldana C."/>
            <person name="Canovas D."/>
            <person name="Cerqueira G.C."/>
            <person name="Chen F."/>
            <person name="Chen W."/>
            <person name="Choi C."/>
            <person name="Clum A."/>
            <person name="Dos Santos R.A."/>
            <person name="Damasio A.R."/>
            <person name="Diallinas G."/>
            <person name="Emri T."/>
            <person name="Fekete E."/>
            <person name="Flipphi M."/>
            <person name="Freyberg S."/>
            <person name="Gallo A."/>
            <person name="Gournas C."/>
            <person name="Habgood R."/>
            <person name="Hainaut M."/>
            <person name="Harispe M.L."/>
            <person name="Henrissat B."/>
            <person name="Hilden K.S."/>
            <person name="Hope R."/>
            <person name="Hossain A."/>
            <person name="Karabika E."/>
            <person name="Karaffa L."/>
            <person name="Karanyi Z."/>
            <person name="Krasevec N."/>
            <person name="Kuo A."/>
            <person name="Kusch H."/>
            <person name="LaButti K."/>
            <person name="Lagendijk E.L."/>
            <person name="Lapidus A."/>
            <person name="Levasseur A."/>
            <person name="Lindquist E."/>
            <person name="Lipzen A."/>
            <person name="Logrieco A.F."/>
            <person name="MacCabe A."/>
            <person name="Maekelae M.R."/>
            <person name="Malavazi I."/>
            <person name="Melin P."/>
            <person name="Meyer V."/>
            <person name="Mielnichuk N."/>
            <person name="Miskei M."/>
            <person name="Molnar A.P."/>
            <person name="Mule G."/>
            <person name="Ngan C.Y."/>
            <person name="Orejas M."/>
            <person name="Orosz E."/>
            <person name="Ouedraogo J.P."/>
            <person name="Overkamp K.M."/>
            <person name="Park H.-S."/>
            <person name="Perrone G."/>
            <person name="Piumi F."/>
            <person name="Punt P.J."/>
            <person name="Ram A.F."/>
            <person name="Ramon A."/>
            <person name="Rauscher S."/>
            <person name="Record E."/>
            <person name="Riano-Pachon D.M."/>
            <person name="Robert V."/>
            <person name="Roehrig J."/>
            <person name="Ruller R."/>
            <person name="Salamov A."/>
            <person name="Salih N.S."/>
            <person name="Samson R.A."/>
            <person name="Sandor E."/>
            <person name="Sanguinetti M."/>
            <person name="Schuetze T."/>
            <person name="Sepcic K."/>
            <person name="Shelest E."/>
            <person name="Sherlock G."/>
            <person name="Sophianopoulou V."/>
            <person name="Squina F.M."/>
            <person name="Sun H."/>
            <person name="Susca A."/>
            <person name="Todd R.B."/>
            <person name="Tsang A."/>
            <person name="Unkles S.E."/>
            <person name="van de Wiele N."/>
            <person name="van Rossen-Uffink D."/>
            <person name="Oliveira J.V."/>
            <person name="Vesth T.C."/>
            <person name="Visser J."/>
            <person name="Yu J.-H."/>
            <person name="Zhou M."/>
            <person name="Andersen M.R."/>
            <person name="Archer D.B."/>
            <person name="Baker S.E."/>
            <person name="Benoit I."/>
            <person name="Brakhage A.A."/>
            <person name="Braus G.H."/>
            <person name="Fischer R."/>
            <person name="Frisvad J.C."/>
            <person name="Goldman G.H."/>
            <person name="Houbraken J."/>
            <person name="Oakley B."/>
            <person name="Pocsi I."/>
            <person name="Scazzocchio C."/>
            <person name="Seiboth B."/>
            <person name="vanKuyk P.A."/>
            <person name="Wortman J."/>
            <person name="Dyer P.S."/>
            <person name="Grigoriev I.V."/>
        </authorList>
    </citation>
    <scope>NUCLEOTIDE SEQUENCE [LARGE SCALE GENOMIC DNA]</scope>
    <source>
        <strain evidence="3">DTO 134E9</strain>
    </source>
</reference>
<dbReference type="OrthoDB" id="3469466at2759"/>
<gene>
    <name evidence="2" type="ORF">ASPWEDRAFT_582797</name>
</gene>
<organism evidence="2 3">
    <name type="scientific">Aspergillus wentii DTO 134E9</name>
    <dbReference type="NCBI Taxonomy" id="1073089"/>
    <lineage>
        <taxon>Eukaryota</taxon>
        <taxon>Fungi</taxon>
        <taxon>Dikarya</taxon>
        <taxon>Ascomycota</taxon>
        <taxon>Pezizomycotina</taxon>
        <taxon>Eurotiomycetes</taxon>
        <taxon>Eurotiomycetidae</taxon>
        <taxon>Eurotiales</taxon>
        <taxon>Aspergillaceae</taxon>
        <taxon>Aspergillus</taxon>
        <taxon>Aspergillus subgen. Cremei</taxon>
    </lineage>
</organism>
<dbReference type="STRING" id="1073089.A0A1L9RHQ7"/>
<evidence type="ECO:0000313" key="2">
    <source>
        <dbReference type="EMBL" id="OJJ34444.1"/>
    </source>
</evidence>
<proteinExistence type="predicted"/>
<feature type="compositionally biased region" description="Gly residues" evidence="1">
    <location>
        <begin position="1"/>
        <end position="11"/>
    </location>
</feature>
<dbReference type="Proteomes" id="UP000184383">
    <property type="component" value="Unassembled WGS sequence"/>
</dbReference>
<feature type="compositionally biased region" description="Low complexity" evidence="1">
    <location>
        <begin position="81"/>
        <end position="105"/>
    </location>
</feature>
<dbReference type="RefSeq" id="XP_040688120.1">
    <property type="nucleotide sequence ID" value="XM_040838375.1"/>
</dbReference>
<evidence type="ECO:0008006" key="4">
    <source>
        <dbReference type="Google" id="ProtNLM"/>
    </source>
</evidence>
<sequence>MPNKNGFGGRTAGVNFINARPSSESEKLKIQRLVRAHVGKWISDQTKDRSSPPGADDSGGPDKPEDSASRITVLEDEEGGSPSSSSVKSSRTSPSSSSSNTSSSVTHAASCDHWQQNNSVVLVSRPALDTADKDDENYHHYDHDDPSPQSDSRPIMSHPPLQHVERISSNVFDPFHSYPSSLPPEAIHSCESYCLSVLWPALTPRSENEPGPIANANWFPLSLRDPTLFTAFLLGSLSHQRVQWLNGTIPAGAFGPREQRLLNFVEMETIKLINLAVADPTRALSDAVILSVIAVAHNRAEERDYRKFPDPPFTAPLRRLQWLEVYGSQTANLVHVQGLIQIIMLRGGLEYLETPGLAHIVSFSDAFTASTLLSPPMFPFMPLQKSRRGCNLQTLLGFSPIEIERGFGRLREVGLTVELAEILHSMHVYITIVEEYLCGKKTDLSLLCDQRNLIIHTLSSIPAADQLNGVFINQTHKVVYEACRLAALIYGVGVVFPLPAQSTPLARLAGLLRATLQSSHFPSFWPPILLWVLTLGGISAENTSERSWFVDALGQAAAQSRIYSWVNLRAVLGMMLWYDRACDLPGQNLWREVAASFARNRI</sequence>
<feature type="region of interest" description="Disordered" evidence="1">
    <location>
        <begin position="132"/>
        <end position="158"/>
    </location>
</feature>
<protein>
    <recommendedName>
        <fullName evidence="4">Transcription factor domain-containing protein</fullName>
    </recommendedName>
</protein>
<feature type="region of interest" description="Disordered" evidence="1">
    <location>
        <begin position="1"/>
        <end position="109"/>
    </location>
</feature>
<accession>A0A1L9RHQ7</accession>
<evidence type="ECO:0000256" key="1">
    <source>
        <dbReference type="SAM" id="MobiDB-lite"/>
    </source>
</evidence>
<dbReference type="AlphaFoldDB" id="A0A1L9RHQ7"/>
<dbReference type="VEuPathDB" id="FungiDB:ASPWEDRAFT_582797"/>
<dbReference type="EMBL" id="KV878213">
    <property type="protein sequence ID" value="OJJ34444.1"/>
    <property type="molecule type" value="Genomic_DNA"/>
</dbReference>
<dbReference type="PANTHER" id="PTHR37540">
    <property type="entry name" value="TRANSCRIPTION FACTOR (ACR-2), PUTATIVE-RELATED-RELATED"/>
    <property type="match status" value="1"/>
</dbReference>
<name>A0A1L9RHQ7_ASPWE</name>